<dbReference type="InterPro" id="IPR016187">
    <property type="entry name" value="CTDL_fold"/>
</dbReference>
<feature type="domain" description="C-type lectin" evidence="2">
    <location>
        <begin position="133"/>
        <end position="248"/>
    </location>
</feature>
<keyword evidence="1" id="KW-0732">Signal</keyword>
<dbReference type="SMART" id="SM00034">
    <property type="entry name" value="CLECT"/>
    <property type="match status" value="2"/>
</dbReference>
<accession>G3PZ85</accession>
<protein>
    <recommendedName>
        <fullName evidence="2">C-type lectin domain-containing protein</fullName>
    </recommendedName>
</protein>
<name>G3PZ85_GASAC</name>
<dbReference type="PANTHER" id="PTHR45784:SF8">
    <property type="entry name" value="C-TYPE MANNOSE RECEPTOR 2-RELATED"/>
    <property type="match status" value="1"/>
</dbReference>
<dbReference type="CDD" id="cd00037">
    <property type="entry name" value="CLECT"/>
    <property type="match status" value="1"/>
</dbReference>
<dbReference type="Pfam" id="PF00059">
    <property type="entry name" value="Lectin_C"/>
    <property type="match status" value="2"/>
</dbReference>
<dbReference type="PROSITE" id="PS50041">
    <property type="entry name" value="C_TYPE_LECTIN_2"/>
    <property type="match status" value="2"/>
</dbReference>
<reference evidence="3" key="1">
    <citation type="submission" date="2006-01" db="EMBL/GenBank/DDBJ databases">
        <authorList>
            <person name="Lindblad-Toh K."/>
            <person name="Mauceli E."/>
            <person name="Grabherr M."/>
            <person name="Chang J.L."/>
            <person name="Lander E.S."/>
        </authorList>
    </citation>
    <scope>NUCLEOTIDE SEQUENCE [LARGE SCALE GENOMIC DNA]</scope>
</reference>
<evidence type="ECO:0000256" key="1">
    <source>
        <dbReference type="SAM" id="SignalP"/>
    </source>
</evidence>
<proteinExistence type="predicted"/>
<dbReference type="AlphaFoldDB" id="G3PZ85"/>
<evidence type="ECO:0000313" key="3">
    <source>
        <dbReference type="Ensembl" id="ENSGACP00000022925.1"/>
    </source>
</evidence>
<dbReference type="PANTHER" id="PTHR45784">
    <property type="entry name" value="C-TYPE LECTIN DOMAIN FAMILY 20 MEMBER A-RELATED"/>
    <property type="match status" value="1"/>
</dbReference>
<feature type="domain" description="C-type lectin" evidence="2">
    <location>
        <begin position="26"/>
        <end position="127"/>
    </location>
</feature>
<dbReference type="Gene3D" id="3.10.100.10">
    <property type="entry name" value="Mannose-Binding Protein A, subunit A"/>
    <property type="match status" value="2"/>
</dbReference>
<dbReference type="Ensembl" id="ENSGACT00000022968.1">
    <property type="protein sequence ID" value="ENSGACP00000022925.1"/>
    <property type="gene ID" value="ENSGACG00000017354.1"/>
</dbReference>
<feature type="signal peptide" evidence="1">
    <location>
        <begin position="1"/>
        <end position="19"/>
    </location>
</feature>
<sequence length="251" mass="28104">MKTCGPFLLFLCGPVAALGSVVVERYEHVKKCLSWHEAQSHCRSKFTDLGTIYEESDEETNLDSYSAWIGLHKTPRGGAWKWSYDSSEYRNWASQESSATGDCVAISSRNKKMSAQNCEARFPFVCLSTNLVLVREEKTWEEALRHCRALGSSACGSREYDLVSVQPGDEREHVHVSAAVQEADTEEVWVGLRFLAGSWLWVNGATLLYPDLPSCPHPLQRCGALPKRSAGGGFLLADCAERRNFLCYRKQ</sequence>
<evidence type="ECO:0000259" key="2">
    <source>
        <dbReference type="PROSITE" id="PS50041"/>
    </source>
</evidence>
<organism evidence="3">
    <name type="scientific">Gasterosteus aculeatus</name>
    <name type="common">Three-spined stickleback</name>
    <dbReference type="NCBI Taxonomy" id="69293"/>
    <lineage>
        <taxon>Eukaryota</taxon>
        <taxon>Metazoa</taxon>
        <taxon>Chordata</taxon>
        <taxon>Craniata</taxon>
        <taxon>Vertebrata</taxon>
        <taxon>Euteleostomi</taxon>
        <taxon>Actinopterygii</taxon>
        <taxon>Neopterygii</taxon>
        <taxon>Teleostei</taxon>
        <taxon>Neoteleostei</taxon>
        <taxon>Acanthomorphata</taxon>
        <taxon>Eupercaria</taxon>
        <taxon>Perciformes</taxon>
        <taxon>Cottioidei</taxon>
        <taxon>Gasterosteales</taxon>
        <taxon>Gasterosteidae</taxon>
        <taxon>Gasterosteus</taxon>
    </lineage>
</organism>
<feature type="chain" id="PRO_5003450261" description="C-type lectin domain-containing protein" evidence="1">
    <location>
        <begin position="20"/>
        <end position="251"/>
    </location>
</feature>
<dbReference type="InterPro" id="IPR001304">
    <property type="entry name" value="C-type_lectin-like"/>
</dbReference>
<dbReference type="SUPFAM" id="SSF56436">
    <property type="entry name" value="C-type lectin-like"/>
    <property type="match status" value="2"/>
</dbReference>
<reference evidence="3" key="2">
    <citation type="submission" date="2024-04" db="UniProtKB">
        <authorList>
            <consortium name="Ensembl"/>
        </authorList>
    </citation>
    <scope>IDENTIFICATION</scope>
</reference>
<dbReference type="InterPro" id="IPR016186">
    <property type="entry name" value="C-type_lectin-like/link_sf"/>
</dbReference>